<name>A0A4Y2JQ78_ARAVE</name>
<protein>
    <submittedName>
        <fullName evidence="2">Uncharacterized protein</fullName>
    </submittedName>
</protein>
<evidence type="ECO:0000313" key="3">
    <source>
        <dbReference type="Proteomes" id="UP000499080"/>
    </source>
</evidence>
<evidence type="ECO:0000256" key="1">
    <source>
        <dbReference type="SAM" id="MobiDB-lite"/>
    </source>
</evidence>
<gene>
    <name evidence="2" type="ORF">AVEN_16580_1</name>
</gene>
<dbReference type="Proteomes" id="UP000499080">
    <property type="component" value="Unassembled WGS sequence"/>
</dbReference>
<sequence>MDREVHACREIDSKFEFFFNRLENLLNSSVPGRTLLGETAITCWSAAREHVPGGGSARRNYRTRRNSSLDRAPEGRGSPSLGGENGLYLKGSICGIPVQYLADYRCKRYSFKTDLAQKIGRNNLFTQS</sequence>
<keyword evidence="3" id="KW-1185">Reference proteome</keyword>
<organism evidence="2 3">
    <name type="scientific">Araneus ventricosus</name>
    <name type="common">Orbweaver spider</name>
    <name type="synonym">Epeira ventricosa</name>
    <dbReference type="NCBI Taxonomy" id="182803"/>
    <lineage>
        <taxon>Eukaryota</taxon>
        <taxon>Metazoa</taxon>
        <taxon>Ecdysozoa</taxon>
        <taxon>Arthropoda</taxon>
        <taxon>Chelicerata</taxon>
        <taxon>Arachnida</taxon>
        <taxon>Araneae</taxon>
        <taxon>Araneomorphae</taxon>
        <taxon>Entelegynae</taxon>
        <taxon>Araneoidea</taxon>
        <taxon>Araneidae</taxon>
        <taxon>Araneus</taxon>
    </lineage>
</organism>
<dbReference type="EMBL" id="BGPR01003760">
    <property type="protein sequence ID" value="GBM92067.1"/>
    <property type="molecule type" value="Genomic_DNA"/>
</dbReference>
<feature type="region of interest" description="Disordered" evidence="1">
    <location>
        <begin position="50"/>
        <end position="83"/>
    </location>
</feature>
<comment type="caution">
    <text evidence="2">The sequence shown here is derived from an EMBL/GenBank/DDBJ whole genome shotgun (WGS) entry which is preliminary data.</text>
</comment>
<proteinExistence type="predicted"/>
<dbReference type="AlphaFoldDB" id="A0A4Y2JQ78"/>
<accession>A0A4Y2JQ78</accession>
<reference evidence="2 3" key="1">
    <citation type="journal article" date="2019" name="Sci. Rep.">
        <title>Orb-weaving spider Araneus ventricosus genome elucidates the spidroin gene catalogue.</title>
        <authorList>
            <person name="Kono N."/>
            <person name="Nakamura H."/>
            <person name="Ohtoshi R."/>
            <person name="Moran D.A.P."/>
            <person name="Shinohara A."/>
            <person name="Yoshida Y."/>
            <person name="Fujiwara M."/>
            <person name="Mori M."/>
            <person name="Tomita M."/>
            <person name="Arakawa K."/>
        </authorList>
    </citation>
    <scope>NUCLEOTIDE SEQUENCE [LARGE SCALE GENOMIC DNA]</scope>
</reference>
<evidence type="ECO:0000313" key="2">
    <source>
        <dbReference type="EMBL" id="GBM92067.1"/>
    </source>
</evidence>